<reference evidence="3" key="1">
    <citation type="journal article" date="2019" name="Int. J. Syst. Evol. Microbiol.">
        <title>The Global Catalogue of Microorganisms (GCM) 10K type strain sequencing project: providing services to taxonomists for standard genome sequencing and annotation.</title>
        <authorList>
            <consortium name="The Broad Institute Genomics Platform"/>
            <consortium name="The Broad Institute Genome Sequencing Center for Infectious Disease"/>
            <person name="Wu L."/>
            <person name="Ma J."/>
        </authorList>
    </citation>
    <scope>NUCLEOTIDE SEQUENCE [LARGE SCALE GENOMIC DNA]</scope>
    <source>
        <strain evidence="3">JCM 18302</strain>
    </source>
</reference>
<evidence type="ECO:0000256" key="1">
    <source>
        <dbReference type="SAM" id="MobiDB-lite"/>
    </source>
</evidence>
<dbReference type="Proteomes" id="UP001500804">
    <property type="component" value="Unassembled WGS sequence"/>
</dbReference>
<comment type="caution">
    <text evidence="2">The sequence shown here is derived from an EMBL/GenBank/DDBJ whole genome shotgun (WGS) entry which is preliminary data.</text>
</comment>
<dbReference type="EMBL" id="BAABJO010000012">
    <property type="protein sequence ID" value="GAA5124140.1"/>
    <property type="molecule type" value="Genomic_DNA"/>
</dbReference>
<gene>
    <name evidence="2" type="ORF">GCM10023320_36890</name>
</gene>
<accession>A0ABP9NK69</accession>
<feature type="region of interest" description="Disordered" evidence="1">
    <location>
        <begin position="1"/>
        <end position="25"/>
    </location>
</feature>
<organism evidence="2 3">
    <name type="scientific">Pseudonocardia adelaidensis</name>
    <dbReference type="NCBI Taxonomy" id="648754"/>
    <lineage>
        <taxon>Bacteria</taxon>
        <taxon>Bacillati</taxon>
        <taxon>Actinomycetota</taxon>
        <taxon>Actinomycetes</taxon>
        <taxon>Pseudonocardiales</taxon>
        <taxon>Pseudonocardiaceae</taxon>
        <taxon>Pseudonocardia</taxon>
    </lineage>
</organism>
<evidence type="ECO:0000313" key="3">
    <source>
        <dbReference type="Proteomes" id="UP001500804"/>
    </source>
</evidence>
<feature type="compositionally biased region" description="Polar residues" evidence="1">
    <location>
        <begin position="1"/>
        <end position="20"/>
    </location>
</feature>
<keyword evidence="3" id="KW-1185">Reference proteome</keyword>
<protein>
    <submittedName>
        <fullName evidence="2">Uncharacterized protein</fullName>
    </submittedName>
</protein>
<evidence type="ECO:0000313" key="2">
    <source>
        <dbReference type="EMBL" id="GAA5124140.1"/>
    </source>
</evidence>
<feature type="region of interest" description="Disordered" evidence="1">
    <location>
        <begin position="51"/>
        <end position="71"/>
    </location>
</feature>
<name>A0ABP9NK69_9PSEU</name>
<proteinExistence type="predicted"/>
<sequence>MKAPGSTNARNRAGTSSAGAYTSEMVVTGRPLGPLAERGDLGIEMGSHLRHPRMGQRLDPELLGQALHDHQ</sequence>